<keyword evidence="8" id="KW-0626">Porin</keyword>
<dbReference type="OrthoDB" id="8957883at2"/>
<dbReference type="InterPro" id="IPR023614">
    <property type="entry name" value="Porin_dom_sf"/>
</dbReference>
<dbReference type="PANTHER" id="PTHR34501:SF9">
    <property type="entry name" value="MAJOR OUTER MEMBRANE PROTEIN P.IA"/>
    <property type="match status" value="1"/>
</dbReference>
<evidence type="ECO:0000313" key="13">
    <source>
        <dbReference type="EMBL" id="OWV29249.1"/>
    </source>
</evidence>
<comment type="subunit">
    <text evidence="2">Homotrimer.</text>
</comment>
<gene>
    <name evidence="13" type="ORF">JI62_16785</name>
</gene>
<dbReference type="Pfam" id="PF13609">
    <property type="entry name" value="Porin_4"/>
    <property type="match status" value="1"/>
</dbReference>
<keyword evidence="3" id="KW-0813">Transport</keyword>
<evidence type="ECO:0000256" key="4">
    <source>
        <dbReference type="ARBA" id="ARBA00022452"/>
    </source>
</evidence>
<dbReference type="GO" id="GO:0046930">
    <property type="term" value="C:pore complex"/>
    <property type="evidence" value="ECO:0007669"/>
    <property type="project" value="UniProtKB-KW"/>
</dbReference>
<dbReference type="GO" id="GO:0006811">
    <property type="term" value="P:monoatomic ion transport"/>
    <property type="evidence" value="ECO:0007669"/>
    <property type="project" value="UniProtKB-KW"/>
</dbReference>
<dbReference type="GO" id="GO:0015288">
    <property type="term" value="F:porin activity"/>
    <property type="evidence" value="ECO:0007669"/>
    <property type="project" value="UniProtKB-KW"/>
</dbReference>
<keyword evidence="7" id="KW-0406">Ion transport</keyword>
<keyword evidence="9" id="KW-0472">Membrane</keyword>
<dbReference type="Proteomes" id="UP000197334">
    <property type="component" value="Unassembled WGS sequence"/>
</dbReference>
<evidence type="ECO:0000256" key="5">
    <source>
        <dbReference type="ARBA" id="ARBA00022692"/>
    </source>
</evidence>
<keyword evidence="5" id="KW-0812">Transmembrane</keyword>
<evidence type="ECO:0000256" key="2">
    <source>
        <dbReference type="ARBA" id="ARBA00011233"/>
    </source>
</evidence>
<feature type="domain" description="Porin" evidence="12">
    <location>
        <begin position="10"/>
        <end position="317"/>
    </location>
</feature>
<evidence type="ECO:0000256" key="6">
    <source>
        <dbReference type="ARBA" id="ARBA00022729"/>
    </source>
</evidence>
<dbReference type="GO" id="GO:0009279">
    <property type="term" value="C:cell outer membrane"/>
    <property type="evidence" value="ECO:0007669"/>
    <property type="project" value="UniProtKB-SubCell"/>
</dbReference>
<evidence type="ECO:0000259" key="12">
    <source>
        <dbReference type="Pfam" id="PF13609"/>
    </source>
</evidence>
<protein>
    <submittedName>
        <fullName evidence="13">Porin</fullName>
    </submittedName>
</protein>
<sequence>MQKKQFAVAVASLLGISSVQATTLYDQDGTKLDIYGRIAMGVAGGGPEFDSAGNKVDDGAEFVDVYSRLGFRMSHKVTSDLNAFGRLEWRFTGDERNTDQGFNEIRQSYIGLASKQYGTLQAGNFDSLYYQFVSAPFDVYLDRGLLFNSTGLQSRGDSIGYYTPELNGFTSFLQVKHYSERGLSAAEQSSEGDVFAAQGGIRYQQGPFKVGFGAVENEARGGGSGNGEVLYGLIGSYSLSDQLSMRLGIESQDNSDTDGKGFETVGLGGTYSTGSWAFTADYYNVDRDEGEESNAWAAGAYYKISSAFDVFVELADGDAPSLRKESTSDRTYWLTGARYHF</sequence>
<keyword evidence="4" id="KW-1134">Transmembrane beta strand</keyword>
<dbReference type="Gene3D" id="2.40.160.10">
    <property type="entry name" value="Porin"/>
    <property type="match status" value="1"/>
</dbReference>
<comment type="subcellular location">
    <subcellularLocation>
        <location evidence="1">Cell outer membrane</location>
        <topology evidence="1">Multi-pass membrane protein</topology>
    </subcellularLocation>
</comment>
<dbReference type="RefSeq" id="WP_088701258.1">
    <property type="nucleotide sequence ID" value="NZ_JPUA01000034.1"/>
</dbReference>
<comment type="caution">
    <text evidence="13">The sequence shown here is derived from an EMBL/GenBank/DDBJ whole genome shotgun (WGS) entry which is preliminary data.</text>
</comment>
<dbReference type="CDD" id="cd00342">
    <property type="entry name" value="gram_neg_porins"/>
    <property type="match status" value="1"/>
</dbReference>
<dbReference type="SUPFAM" id="SSF56935">
    <property type="entry name" value="Porins"/>
    <property type="match status" value="1"/>
</dbReference>
<reference evidence="13 14" key="1">
    <citation type="submission" date="2014-08" db="EMBL/GenBank/DDBJ databases">
        <title>Draft genome sequence of a novel L-asparaginase producing marine bacterium, Halomonas campaniensis.</title>
        <authorList>
            <person name="Sundarakrishnan B."/>
            <person name="Moushumi Priya A."/>
            <person name="Raman G."/>
            <person name="Sakthivel N."/>
            <person name="Park S."/>
            <person name="Jayachandran S."/>
        </authorList>
    </citation>
    <scope>NUCLEOTIDE SEQUENCE [LARGE SCALE GENOMIC DNA]</scope>
    <source>
        <strain evidence="13 14">SK03</strain>
    </source>
</reference>
<dbReference type="EMBL" id="JPUA01000034">
    <property type="protein sequence ID" value="OWV29249.1"/>
    <property type="molecule type" value="Genomic_DNA"/>
</dbReference>
<evidence type="ECO:0000256" key="11">
    <source>
        <dbReference type="SAM" id="SignalP"/>
    </source>
</evidence>
<accession>A0A246RYL0</accession>
<evidence type="ECO:0000256" key="1">
    <source>
        <dbReference type="ARBA" id="ARBA00004571"/>
    </source>
</evidence>
<feature type="chain" id="PRO_5012964611" evidence="11">
    <location>
        <begin position="22"/>
        <end position="341"/>
    </location>
</feature>
<evidence type="ECO:0000313" key="14">
    <source>
        <dbReference type="Proteomes" id="UP000197334"/>
    </source>
</evidence>
<evidence type="ECO:0000256" key="7">
    <source>
        <dbReference type="ARBA" id="ARBA00023065"/>
    </source>
</evidence>
<feature type="signal peptide" evidence="11">
    <location>
        <begin position="1"/>
        <end position="21"/>
    </location>
</feature>
<evidence type="ECO:0000256" key="10">
    <source>
        <dbReference type="ARBA" id="ARBA00023237"/>
    </source>
</evidence>
<proteinExistence type="predicted"/>
<evidence type="ECO:0000256" key="3">
    <source>
        <dbReference type="ARBA" id="ARBA00022448"/>
    </source>
</evidence>
<keyword evidence="10" id="KW-0998">Cell outer membrane</keyword>
<keyword evidence="6 11" id="KW-0732">Signal</keyword>
<dbReference type="PANTHER" id="PTHR34501">
    <property type="entry name" value="PROTEIN YDDL-RELATED"/>
    <property type="match status" value="1"/>
</dbReference>
<dbReference type="InterPro" id="IPR050298">
    <property type="entry name" value="Gram-neg_bact_OMP"/>
</dbReference>
<dbReference type="AlphaFoldDB" id="A0A246RYL0"/>
<dbReference type="InterPro" id="IPR033900">
    <property type="entry name" value="Gram_neg_porin_domain"/>
</dbReference>
<evidence type="ECO:0000256" key="8">
    <source>
        <dbReference type="ARBA" id="ARBA00023114"/>
    </source>
</evidence>
<evidence type="ECO:0000256" key="9">
    <source>
        <dbReference type="ARBA" id="ARBA00023136"/>
    </source>
</evidence>
<name>A0A246RYL0_9GAMM</name>
<organism evidence="13 14">
    <name type="scientific">Halomonas campaniensis</name>
    <dbReference type="NCBI Taxonomy" id="213554"/>
    <lineage>
        <taxon>Bacteria</taxon>
        <taxon>Pseudomonadati</taxon>
        <taxon>Pseudomonadota</taxon>
        <taxon>Gammaproteobacteria</taxon>
        <taxon>Oceanospirillales</taxon>
        <taxon>Halomonadaceae</taxon>
        <taxon>Halomonas</taxon>
    </lineage>
</organism>
<keyword evidence="14" id="KW-1185">Reference proteome</keyword>